<evidence type="ECO:0000313" key="4">
    <source>
        <dbReference type="EMBL" id="CAH1786683.1"/>
    </source>
</evidence>
<dbReference type="AlphaFoldDB" id="A0A8J1U1J5"/>
<dbReference type="Pfam" id="PF03462">
    <property type="entry name" value="PCRF"/>
    <property type="match status" value="1"/>
</dbReference>
<dbReference type="Gene3D" id="3.30.160.20">
    <property type="match status" value="1"/>
</dbReference>
<evidence type="ECO:0000256" key="2">
    <source>
        <dbReference type="ARBA" id="ARBA00022481"/>
    </source>
</evidence>
<dbReference type="Gene3D" id="6.10.140.1950">
    <property type="match status" value="1"/>
</dbReference>
<keyword evidence="2" id="KW-0488">Methylation</keyword>
<dbReference type="OrthoDB" id="2019491at2759"/>
<dbReference type="FunFam" id="3.30.160.20:FF:000004">
    <property type="entry name" value="Peptide chain release factor 1"/>
    <property type="match status" value="1"/>
</dbReference>
<dbReference type="PROSITE" id="PS00745">
    <property type="entry name" value="RF_PROK_I"/>
    <property type="match status" value="1"/>
</dbReference>
<keyword evidence="3" id="KW-0648">Protein biosynthesis</keyword>
<dbReference type="GO" id="GO:0070126">
    <property type="term" value="P:mitochondrial translational termination"/>
    <property type="evidence" value="ECO:0007669"/>
    <property type="project" value="UniProtKB-ARBA"/>
</dbReference>
<evidence type="ECO:0000256" key="3">
    <source>
        <dbReference type="ARBA" id="ARBA00022917"/>
    </source>
</evidence>
<evidence type="ECO:0000256" key="1">
    <source>
        <dbReference type="ARBA" id="ARBA00010835"/>
    </source>
</evidence>
<comment type="similarity">
    <text evidence="1">Belongs to the prokaryotic/mitochondrial release factor family.</text>
</comment>
<organism evidence="4 5">
    <name type="scientific">Owenia fusiformis</name>
    <name type="common">Polychaete worm</name>
    <dbReference type="NCBI Taxonomy" id="6347"/>
    <lineage>
        <taxon>Eukaryota</taxon>
        <taxon>Metazoa</taxon>
        <taxon>Spiralia</taxon>
        <taxon>Lophotrochozoa</taxon>
        <taxon>Annelida</taxon>
        <taxon>Polychaeta</taxon>
        <taxon>Sedentaria</taxon>
        <taxon>Canalipalpata</taxon>
        <taxon>Sabellida</taxon>
        <taxon>Oweniida</taxon>
        <taxon>Oweniidae</taxon>
        <taxon>Owenia</taxon>
    </lineage>
</organism>
<dbReference type="Gene3D" id="3.30.70.1660">
    <property type="match status" value="1"/>
</dbReference>
<dbReference type="InterPro" id="IPR005139">
    <property type="entry name" value="PCRF"/>
</dbReference>
<proteinExistence type="inferred from homology"/>
<evidence type="ECO:0000313" key="5">
    <source>
        <dbReference type="Proteomes" id="UP000749559"/>
    </source>
</evidence>
<dbReference type="PANTHER" id="PTHR43804">
    <property type="entry name" value="LD18447P"/>
    <property type="match status" value="1"/>
</dbReference>
<accession>A0A8J1U1J5</accession>
<reference evidence="4" key="1">
    <citation type="submission" date="2022-03" db="EMBL/GenBank/DDBJ databases">
        <authorList>
            <person name="Martin C."/>
        </authorList>
    </citation>
    <scope>NUCLEOTIDE SEQUENCE</scope>
</reference>
<dbReference type="PANTHER" id="PTHR43804:SF7">
    <property type="entry name" value="LD18447P"/>
    <property type="match status" value="1"/>
</dbReference>
<keyword evidence="5" id="KW-1185">Reference proteome</keyword>
<dbReference type="InterPro" id="IPR050057">
    <property type="entry name" value="Prokaryotic/Mito_RF"/>
</dbReference>
<dbReference type="EMBL" id="CAIIXF020000006">
    <property type="protein sequence ID" value="CAH1786683.1"/>
    <property type="molecule type" value="Genomic_DNA"/>
</dbReference>
<dbReference type="GO" id="GO:0016149">
    <property type="term" value="F:translation release factor activity, codon specific"/>
    <property type="evidence" value="ECO:0007669"/>
    <property type="project" value="UniProtKB-ARBA"/>
</dbReference>
<sequence>MFLKYIGRCFSSESGMATKGVHWIKSIYNGERNISQYSYGANIDHHRCAQSKRNFESKYNYSSMYAMGTLHMNPHRKYSSTNITSLRVDARHNTCGLLKRNLYQFGVNIIGTQRLYSTMLKHSVSLDELLRAHIDQLSAEYEELNKMLLECGSDDRELAAAQVSKRLAELGPVMYKVAEYNAALQERQELKNILKNELDKELIAMVNEELEDNQTRTTELQDKLLHQLVPRLDGDEVDEVILEVSAGVGGQEAMLFTEEMFRLYEAYAQNSGWLFQSIGQSTSDIGGMKKASASISGSGVYREMKYECGVHRVQRVPRTEKAGRVHTSTMTVAILPRPTQIDVVLRPQDIHFEAFRASGAGGQHVNTTSSAVRVKHIPTGTVVERSTDRSQIVNRKRAMEELASRIYSAQLEREMAARKSQRKLQVGTAGRSEKIRTYNIPQDRVTDHRIGVSLYDLNDFMNGGRGLGELIEALLKFEWEESVTEFLQKQTIKST</sequence>
<dbReference type="SUPFAM" id="SSF75620">
    <property type="entry name" value="Release factor"/>
    <property type="match status" value="1"/>
</dbReference>
<dbReference type="InterPro" id="IPR045853">
    <property type="entry name" value="Pep_chain_release_fac_I_sf"/>
</dbReference>
<comment type="caution">
    <text evidence="4">The sequence shown here is derived from an EMBL/GenBank/DDBJ whole genome shotgun (WGS) entry which is preliminary data.</text>
</comment>
<protein>
    <submittedName>
        <fullName evidence="4">Uncharacterized protein</fullName>
    </submittedName>
</protein>
<dbReference type="Proteomes" id="UP000749559">
    <property type="component" value="Unassembled WGS sequence"/>
</dbReference>
<dbReference type="GO" id="GO:0005739">
    <property type="term" value="C:mitochondrion"/>
    <property type="evidence" value="ECO:0007669"/>
    <property type="project" value="GOC"/>
</dbReference>
<dbReference type="Pfam" id="PF00472">
    <property type="entry name" value="RF-1"/>
    <property type="match status" value="1"/>
</dbReference>
<dbReference type="FunFam" id="3.30.70.1660:FF:000004">
    <property type="entry name" value="Peptide chain release factor 1"/>
    <property type="match status" value="1"/>
</dbReference>
<dbReference type="SMART" id="SM00937">
    <property type="entry name" value="PCRF"/>
    <property type="match status" value="1"/>
</dbReference>
<name>A0A8J1U1J5_OWEFU</name>
<dbReference type="InterPro" id="IPR000352">
    <property type="entry name" value="Pep_chain_release_fac_I"/>
</dbReference>
<gene>
    <name evidence="4" type="ORF">OFUS_LOCUS12528</name>
</gene>